<accession>A0A4Z2DYJ8</accession>
<organism evidence="1 2">
    <name type="scientific">Schistosoma japonicum</name>
    <name type="common">Blood fluke</name>
    <dbReference type="NCBI Taxonomy" id="6182"/>
    <lineage>
        <taxon>Eukaryota</taxon>
        <taxon>Metazoa</taxon>
        <taxon>Spiralia</taxon>
        <taxon>Lophotrochozoa</taxon>
        <taxon>Platyhelminthes</taxon>
        <taxon>Trematoda</taxon>
        <taxon>Digenea</taxon>
        <taxon>Strigeidida</taxon>
        <taxon>Schistosomatoidea</taxon>
        <taxon>Schistosomatidae</taxon>
        <taxon>Schistosoma</taxon>
    </lineage>
</organism>
<dbReference type="Proteomes" id="UP000311919">
    <property type="component" value="Unassembled WGS sequence"/>
</dbReference>
<gene>
    <name evidence="1" type="ORF">EWB00_010423</name>
</gene>
<reference evidence="1 2" key="1">
    <citation type="submission" date="2019-03" db="EMBL/GenBank/DDBJ databases">
        <title>An improved genome assembly of the fluke Schistosoma japonicum.</title>
        <authorList>
            <person name="Hu W."/>
            <person name="Luo F."/>
            <person name="Yin M."/>
            <person name="Mo X."/>
            <person name="Sun C."/>
            <person name="Wu Q."/>
            <person name="Zhu B."/>
            <person name="Xiang M."/>
            <person name="Wang J."/>
            <person name="Wang Y."/>
            <person name="Zhang T."/>
            <person name="Xu B."/>
            <person name="Zheng H."/>
            <person name="Feng Z."/>
        </authorList>
    </citation>
    <scope>NUCLEOTIDE SEQUENCE [LARGE SCALE GENOMIC DNA]</scope>
    <source>
        <strain evidence="1">HuSjv2</strain>
        <tissue evidence="1">Worms</tissue>
    </source>
</reference>
<dbReference type="STRING" id="6182.A0A4Z2DYJ8"/>
<evidence type="ECO:0000313" key="1">
    <source>
        <dbReference type="EMBL" id="TNN21252.1"/>
    </source>
</evidence>
<dbReference type="OrthoDB" id="2141925at2759"/>
<evidence type="ECO:0000313" key="2">
    <source>
        <dbReference type="Proteomes" id="UP000311919"/>
    </source>
</evidence>
<dbReference type="InterPro" id="IPR038499">
    <property type="entry name" value="BRO1_sf"/>
</dbReference>
<name>A0A4Z2DYJ8_SCHJA</name>
<sequence>MTFLCVPLKLSTEVDVVTPLRRFIAGKFGEAVASQCAKSLDKLSELRYEACFGEPKDLNRRMEAFALLYLNNLNNTPNSHIIIYGKILQ</sequence>
<dbReference type="Gene3D" id="1.25.40.280">
    <property type="entry name" value="alix/aip1 like domains"/>
    <property type="match status" value="1"/>
</dbReference>
<comment type="caution">
    <text evidence="1">The sequence shown here is derived from an EMBL/GenBank/DDBJ whole genome shotgun (WGS) entry which is preliminary data.</text>
</comment>
<dbReference type="EMBL" id="SKCS01000008">
    <property type="protein sequence ID" value="TNN21252.1"/>
    <property type="molecule type" value="Genomic_DNA"/>
</dbReference>
<keyword evidence="2" id="KW-1185">Reference proteome</keyword>
<proteinExistence type="predicted"/>
<dbReference type="AlphaFoldDB" id="A0A4Z2DYJ8"/>
<protein>
    <submittedName>
        <fullName evidence="1">Uncharacterized protein</fullName>
    </submittedName>
</protein>